<proteinExistence type="predicted"/>
<sequence>MVLQDIDSVEKMRRAVWALFCHLLHRLQHAFCPEGEESCLQSAIMEYVRHKSPKKASIATHRIQMNA</sequence>
<protein>
    <submittedName>
        <fullName evidence="1">Uncharacterized protein</fullName>
    </submittedName>
</protein>
<comment type="caution">
    <text evidence="1">The sequence shown here is derived from an EMBL/GenBank/DDBJ whole genome shotgun (WGS) entry which is preliminary data.</text>
</comment>
<reference evidence="1 2" key="1">
    <citation type="submission" date="2023-02" db="EMBL/GenBank/DDBJ databases">
        <title>LHISI_Scaffold_Assembly.</title>
        <authorList>
            <person name="Stuart O.P."/>
            <person name="Cleave R."/>
            <person name="Magrath M.J.L."/>
            <person name="Mikheyev A.S."/>
        </authorList>
    </citation>
    <scope>NUCLEOTIDE SEQUENCE [LARGE SCALE GENOMIC DNA]</scope>
    <source>
        <strain evidence="1">Daus_M_001</strain>
        <tissue evidence="1">Leg muscle</tissue>
    </source>
</reference>
<dbReference type="EMBL" id="JARBHB010000004">
    <property type="protein sequence ID" value="KAJ8887846.1"/>
    <property type="molecule type" value="Genomic_DNA"/>
</dbReference>
<evidence type="ECO:0000313" key="1">
    <source>
        <dbReference type="EMBL" id="KAJ8887846.1"/>
    </source>
</evidence>
<accession>A0ABQ9HU24</accession>
<organism evidence="1 2">
    <name type="scientific">Dryococelus australis</name>
    <dbReference type="NCBI Taxonomy" id="614101"/>
    <lineage>
        <taxon>Eukaryota</taxon>
        <taxon>Metazoa</taxon>
        <taxon>Ecdysozoa</taxon>
        <taxon>Arthropoda</taxon>
        <taxon>Hexapoda</taxon>
        <taxon>Insecta</taxon>
        <taxon>Pterygota</taxon>
        <taxon>Neoptera</taxon>
        <taxon>Polyneoptera</taxon>
        <taxon>Phasmatodea</taxon>
        <taxon>Verophasmatodea</taxon>
        <taxon>Anareolatae</taxon>
        <taxon>Phasmatidae</taxon>
        <taxon>Eurycanthinae</taxon>
        <taxon>Dryococelus</taxon>
    </lineage>
</organism>
<keyword evidence="2" id="KW-1185">Reference proteome</keyword>
<gene>
    <name evidence="1" type="ORF">PR048_014064</name>
</gene>
<name>A0ABQ9HU24_9NEOP</name>
<dbReference type="Proteomes" id="UP001159363">
    <property type="component" value="Chromosome X"/>
</dbReference>
<evidence type="ECO:0000313" key="2">
    <source>
        <dbReference type="Proteomes" id="UP001159363"/>
    </source>
</evidence>